<dbReference type="Pfam" id="PF08205">
    <property type="entry name" value="C2-set_2"/>
    <property type="match status" value="1"/>
</dbReference>
<dbReference type="GO" id="GO:0016020">
    <property type="term" value="C:membrane"/>
    <property type="evidence" value="ECO:0007669"/>
    <property type="project" value="UniProtKB-SubCell"/>
</dbReference>
<comment type="caution">
    <text evidence="8">The sequence shown here is derived from an EMBL/GenBank/DDBJ whole genome shotgun (WGS) entry which is preliminary data.</text>
</comment>
<dbReference type="OrthoDB" id="6431884at2759"/>
<proteinExistence type="predicted"/>
<reference evidence="8" key="1">
    <citation type="submission" date="2021-05" db="EMBL/GenBank/DDBJ databases">
        <authorList>
            <person name="Tigano A."/>
        </authorList>
    </citation>
    <scope>NUCLEOTIDE SEQUENCE</scope>
</reference>
<feature type="domain" description="Ig-like" evidence="7">
    <location>
        <begin position="6"/>
        <end position="126"/>
    </location>
</feature>
<dbReference type="InterPro" id="IPR003598">
    <property type="entry name" value="Ig_sub2"/>
</dbReference>
<dbReference type="SMART" id="SM00408">
    <property type="entry name" value="IGc2"/>
    <property type="match status" value="3"/>
</dbReference>
<dbReference type="CDD" id="cd00098">
    <property type="entry name" value="IgC1"/>
    <property type="match status" value="1"/>
</dbReference>
<dbReference type="Gene3D" id="2.60.40.10">
    <property type="entry name" value="Immunoglobulins"/>
    <property type="match status" value="5"/>
</dbReference>
<dbReference type="AlphaFoldDB" id="A0A8S4BN95"/>
<sequence>MFSFCPSARADVEVSMEDKVEVLLGKTAEITCMFTSADGIGGTSIRWYYVPQSASQDKQSIYYQDSIVTKVEKSTPFTDRISMNGTGATGQVVLSINDVQLTDEVEFICTIESLTEGTGEGRTKLRVFKAPELPTIEGVQRGISVHEDSTSKIGLCEVRNGYPRPNITWYKDNTPLHNIPDEVDVSSSTTSESSGLFSVWSELSMTVKKEDKDAQFYCEVTYFVPGATRMTESPRINVTVYYPNTAVKIWVESPKGQIKEGDMLELHCKGNGNSPSSSMTIKHLKDDNAWEGNGLLLENVTRRNSGLYECTSLDMESFVETKSNVSVFVNYLDPAVVTPRDSVVLDKGAELKATCNALSSLQTQTVWFKNGEKESEGHVLTLSNASFDTAGMYTCVVTVPEIEGMKTSGTLRLHVQGPPEIIKENNTVRETFEKNVQLSCRVRGYPPPTIIWTTADGKVLQKASQTKMADGAQSVVTVSSIMEVFCNASNEHGADTERFIITFKTKSNGVIIAVVIIFILLLAILGSVLYFLYKKGKICGRSGKQDLTKEKSSKDNIVVEMKSDNTEEAILLGVNGEKQPPGDQVWNPERDRPMRGVEYLRVQKGAADRRPTDSCS</sequence>
<keyword evidence="5" id="KW-1015">Disulfide bond</keyword>
<evidence type="ECO:0000313" key="9">
    <source>
        <dbReference type="Proteomes" id="UP000677803"/>
    </source>
</evidence>
<evidence type="ECO:0000256" key="6">
    <source>
        <dbReference type="SAM" id="Phobius"/>
    </source>
</evidence>
<accession>A0A8S4BN95</accession>
<keyword evidence="4 6" id="KW-0472">Membrane</keyword>
<keyword evidence="3 6" id="KW-1133">Transmembrane helix</keyword>
<dbReference type="PANTHER" id="PTHR45889">
    <property type="entry name" value="IG-LIKE DOMAIN-CONTAINING PROTEIN"/>
    <property type="match status" value="1"/>
</dbReference>
<dbReference type="InterPro" id="IPR003599">
    <property type="entry name" value="Ig_sub"/>
</dbReference>
<feature type="domain" description="Ig-like" evidence="7">
    <location>
        <begin position="334"/>
        <end position="412"/>
    </location>
</feature>
<feature type="domain" description="Ig-like" evidence="7">
    <location>
        <begin position="243"/>
        <end position="326"/>
    </location>
</feature>
<protein>
    <submittedName>
        <fullName evidence="8">(Atlantic silverside) hypothetical protein</fullName>
    </submittedName>
</protein>
<gene>
    <name evidence="8" type="ORF">MMEN_LOCUS18421</name>
</gene>
<evidence type="ECO:0000313" key="8">
    <source>
        <dbReference type="EMBL" id="CAG6003590.1"/>
    </source>
</evidence>
<dbReference type="EMBL" id="CAJRST010037777">
    <property type="protein sequence ID" value="CAG6003590.1"/>
    <property type="molecule type" value="Genomic_DNA"/>
</dbReference>
<dbReference type="Proteomes" id="UP000677803">
    <property type="component" value="Unassembled WGS sequence"/>
</dbReference>
<name>A0A8S4BN95_9TELE</name>
<keyword evidence="9" id="KW-1185">Reference proteome</keyword>
<dbReference type="PROSITE" id="PS50835">
    <property type="entry name" value="IG_LIKE"/>
    <property type="match status" value="5"/>
</dbReference>
<dbReference type="PANTHER" id="PTHR45889:SF3">
    <property type="entry name" value="CELL ADHESION MOLECULE 4"/>
    <property type="match status" value="1"/>
</dbReference>
<dbReference type="SMART" id="SM00409">
    <property type="entry name" value="IG"/>
    <property type="match status" value="4"/>
</dbReference>
<dbReference type="InterPro" id="IPR007110">
    <property type="entry name" value="Ig-like_dom"/>
</dbReference>
<dbReference type="InterPro" id="IPR036179">
    <property type="entry name" value="Ig-like_dom_sf"/>
</dbReference>
<evidence type="ECO:0000256" key="1">
    <source>
        <dbReference type="ARBA" id="ARBA00004167"/>
    </source>
</evidence>
<dbReference type="Pfam" id="PF07686">
    <property type="entry name" value="V-set"/>
    <property type="match status" value="1"/>
</dbReference>
<evidence type="ECO:0000256" key="2">
    <source>
        <dbReference type="ARBA" id="ARBA00022692"/>
    </source>
</evidence>
<dbReference type="InterPro" id="IPR013162">
    <property type="entry name" value="CD80_C2-set"/>
</dbReference>
<organism evidence="8 9">
    <name type="scientific">Menidia menidia</name>
    <name type="common">Atlantic silverside</name>
    <dbReference type="NCBI Taxonomy" id="238744"/>
    <lineage>
        <taxon>Eukaryota</taxon>
        <taxon>Metazoa</taxon>
        <taxon>Chordata</taxon>
        <taxon>Craniata</taxon>
        <taxon>Vertebrata</taxon>
        <taxon>Euteleostomi</taxon>
        <taxon>Actinopterygii</taxon>
        <taxon>Neopterygii</taxon>
        <taxon>Teleostei</taxon>
        <taxon>Neoteleostei</taxon>
        <taxon>Acanthomorphata</taxon>
        <taxon>Ovalentaria</taxon>
        <taxon>Atherinomorphae</taxon>
        <taxon>Atheriniformes</taxon>
        <taxon>Atherinopsidae</taxon>
        <taxon>Menidiinae</taxon>
        <taxon>Menidia</taxon>
    </lineage>
</organism>
<dbReference type="Pfam" id="PF13927">
    <property type="entry name" value="Ig_3"/>
    <property type="match status" value="1"/>
</dbReference>
<keyword evidence="2 6" id="KW-0812">Transmembrane</keyword>
<feature type="domain" description="Ig-like" evidence="7">
    <location>
        <begin position="131"/>
        <end position="237"/>
    </location>
</feature>
<feature type="transmembrane region" description="Helical" evidence="6">
    <location>
        <begin position="510"/>
        <end position="533"/>
    </location>
</feature>
<evidence type="ECO:0000256" key="3">
    <source>
        <dbReference type="ARBA" id="ARBA00022989"/>
    </source>
</evidence>
<dbReference type="InterPro" id="IPR013783">
    <property type="entry name" value="Ig-like_fold"/>
</dbReference>
<dbReference type="CDD" id="cd00096">
    <property type="entry name" value="Ig"/>
    <property type="match status" value="1"/>
</dbReference>
<comment type="subcellular location">
    <subcellularLocation>
        <location evidence="1">Membrane</location>
        <topology evidence="1">Single-pass membrane protein</topology>
    </subcellularLocation>
</comment>
<evidence type="ECO:0000259" key="7">
    <source>
        <dbReference type="PROSITE" id="PS50835"/>
    </source>
</evidence>
<dbReference type="SUPFAM" id="SSF48726">
    <property type="entry name" value="Immunoglobulin"/>
    <property type="match status" value="4"/>
</dbReference>
<dbReference type="InterPro" id="IPR013106">
    <property type="entry name" value="Ig_V-set"/>
</dbReference>
<feature type="domain" description="Ig-like" evidence="7">
    <location>
        <begin position="419"/>
        <end position="502"/>
    </location>
</feature>
<evidence type="ECO:0000256" key="5">
    <source>
        <dbReference type="ARBA" id="ARBA00023157"/>
    </source>
</evidence>
<evidence type="ECO:0000256" key="4">
    <source>
        <dbReference type="ARBA" id="ARBA00023136"/>
    </source>
</evidence>